<feature type="domain" description="RRM" evidence="5">
    <location>
        <begin position="322"/>
        <end position="394"/>
    </location>
</feature>
<dbReference type="STRING" id="1071382.H2AY16"/>
<sequence length="620" mass="70064">MSESSTVPFDNRYGDKCEPEVPLPPFATVSTSDEPPRTLWMGDLDPTFDELTIKEIWKRLGKNVSIKLVRAKKNLLIPCSSFTNNSGGNSKNETEESSITINGISFIDPMTTQLHHAGYCFIEFDSLKDAQFGLSLNSKPIPNFKSISTELETNPSGQRTFRLNWASGATLQSSIPTTPEYSLFVGDLSPMTTEADLLKLFQKTFKSVKTVRVMTDPITGESRCFGFIRLSDEFEREEALDKMNGTLLHGRQLRVALANPRNANLQEQAPSQVVEDKKKHNEPLLLETAKKLFSKELLKNSSSNVNDVKSNEDHSDNDPTNTTVFVGNLNCKITEDELQKVFEPFGAIEKVKIPPGKKCGFVKFCNKIDAEASMYGLQGYFVAGSPIRISWGRSRNSNSSGSANAINRPSESSFMNENSQSDSSTYNLKYNPVIWENKVWTEEVPAVPNYEQIRNPQFLMSQKQTVQATTHEPNYYSTQQKMYQQVPRQHPEPNITALYQQQYQRHNSMPTTGYQGQLMSNQDRGFLLTHQRAEESNMPIVSERQLPPFNNQQQNLESRRATLVHPHSFNDAMTTGAHRDSNAIPRQSRQLFEVNPFTSGDLSFFKTSTNQNTDIYHNQI</sequence>
<feature type="compositionally biased region" description="Low complexity" evidence="4">
    <location>
        <begin position="394"/>
        <end position="408"/>
    </location>
</feature>
<dbReference type="InterPro" id="IPR000504">
    <property type="entry name" value="RRM_dom"/>
</dbReference>
<gene>
    <name evidence="6" type="primary">KAFR0G02320</name>
    <name evidence="6" type="ORF">KAFR_0G02320</name>
</gene>
<dbReference type="GO" id="GO:0007005">
    <property type="term" value="P:mitochondrion organization"/>
    <property type="evidence" value="ECO:0007669"/>
    <property type="project" value="EnsemblFungi"/>
</dbReference>
<dbReference type="GO" id="GO:0061158">
    <property type="term" value="P:3'-UTR-mediated mRNA destabilization"/>
    <property type="evidence" value="ECO:0007669"/>
    <property type="project" value="EnsemblFungi"/>
</dbReference>
<dbReference type="EMBL" id="HE650827">
    <property type="protein sequence ID" value="CCF59266.1"/>
    <property type="molecule type" value="Genomic_DNA"/>
</dbReference>
<evidence type="ECO:0000313" key="7">
    <source>
        <dbReference type="Proteomes" id="UP000005220"/>
    </source>
</evidence>
<dbReference type="HOGENOM" id="CLU_016304_5_0_1"/>
<evidence type="ECO:0000256" key="3">
    <source>
        <dbReference type="PROSITE-ProRule" id="PRU00176"/>
    </source>
</evidence>
<dbReference type="Proteomes" id="UP000005220">
    <property type="component" value="Chromosome 7"/>
</dbReference>
<dbReference type="GO" id="GO:0048471">
    <property type="term" value="C:perinuclear region of cytoplasm"/>
    <property type="evidence" value="ECO:0007669"/>
    <property type="project" value="EnsemblFungi"/>
</dbReference>
<name>H2AY16_KAZAF</name>
<dbReference type="FunCoup" id="H2AY16">
    <property type="interactions" value="109"/>
</dbReference>
<dbReference type="GeneID" id="13887245"/>
<dbReference type="KEGG" id="kaf:KAFR_0G02320"/>
<dbReference type="GO" id="GO:0003729">
    <property type="term" value="F:mRNA binding"/>
    <property type="evidence" value="ECO:0007669"/>
    <property type="project" value="EnsemblFungi"/>
</dbReference>
<feature type="domain" description="RRM" evidence="5">
    <location>
        <begin position="37"/>
        <end position="154"/>
    </location>
</feature>
<reference evidence="6 7" key="1">
    <citation type="journal article" date="2011" name="Proc. Natl. Acad. Sci. U.S.A.">
        <title>Evolutionary erosion of yeast sex chromosomes by mating-type switching accidents.</title>
        <authorList>
            <person name="Gordon J.L."/>
            <person name="Armisen D."/>
            <person name="Proux-Wera E."/>
            <person name="Oheigeartaigh S.S."/>
            <person name="Byrne K.P."/>
            <person name="Wolfe K.H."/>
        </authorList>
    </citation>
    <scope>NUCLEOTIDE SEQUENCE [LARGE SCALE GENOMIC DNA]</scope>
    <source>
        <strain evidence="7">ATCC 22294 / BCRC 22015 / CBS 2517 / CECT 1963 / NBRC 1671 / NRRL Y-8276</strain>
    </source>
</reference>
<dbReference type="GO" id="GO:0005829">
    <property type="term" value="C:cytosol"/>
    <property type="evidence" value="ECO:0007669"/>
    <property type="project" value="TreeGrafter"/>
</dbReference>
<dbReference type="Pfam" id="PF00076">
    <property type="entry name" value="RRM_1"/>
    <property type="match status" value="2"/>
</dbReference>
<protein>
    <recommendedName>
        <fullName evidence="5">RRM domain-containing protein</fullName>
    </recommendedName>
</protein>
<feature type="region of interest" description="Disordered" evidence="4">
    <location>
        <begin position="1"/>
        <end position="20"/>
    </location>
</feature>
<proteinExistence type="predicted"/>
<dbReference type="InterPro" id="IPR035979">
    <property type="entry name" value="RBD_domain_sf"/>
</dbReference>
<dbReference type="Gene3D" id="3.30.70.330">
    <property type="match status" value="3"/>
</dbReference>
<dbReference type="PANTHER" id="PTHR47640:SF10">
    <property type="entry name" value="TRNA SELENOCYSTEINE 1-ASSOCIATED PROTEIN 1-RELATED"/>
    <property type="match status" value="1"/>
</dbReference>
<accession>H2AY16</accession>
<keyword evidence="1" id="KW-0677">Repeat</keyword>
<dbReference type="RefSeq" id="XP_003958401.1">
    <property type="nucleotide sequence ID" value="XM_003958352.1"/>
</dbReference>
<dbReference type="InterPro" id="IPR012677">
    <property type="entry name" value="Nucleotide-bd_a/b_plait_sf"/>
</dbReference>
<dbReference type="AlphaFoldDB" id="H2AY16"/>
<dbReference type="PANTHER" id="PTHR47640">
    <property type="entry name" value="TRNA SELENOCYSTEINE 1-ASSOCIATED PROTEIN 1-RELATED-RELATED"/>
    <property type="match status" value="1"/>
</dbReference>
<feature type="region of interest" description="Disordered" evidence="4">
    <location>
        <begin position="394"/>
        <end position="423"/>
    </location>
</feature>
<feature type="compositionally biased region" description="Polar residues" evidence="4">
    <location>
        <begin position="409"/>
        <end position="423"/>
    </location>
</feature>
<organism evidence="6 7">
    <name type="scientific">Kazachstania africana (strain ATCC 22294 / BCRC 22015 / CBS 2517 / CECT 1963 / NBRC 1671 / NRRL Y-8276)</name>
    <name type="common">Yeast</name>
    <name type="synonym">Kluyveromyces africanus</name>
    <dbReference type="NCBI Taxonomy" id="1071382"/>
    <lineage>
        <taxon>Eukaryota</taxon>
        <taxon>Fungi</taxon>
        <taxon>Dikarya</taxon>
        <taxon>Ascomycota</taxon>
        <taxon>Saccharomycotina</taxon>
        <taxon>Saccharomycetes</taxon>
        <taxon>Saccharomycetales</taxon>
        <taxon>Saccharomycetaceae</taxon>
        <taxon>Kazachstania</taxon>
    </lineage>
</organism>
<dbReference type="PROSITE" id="PS50102">
    <property type="entry name" value="RRM"/>
    <property type="match status" value="3"/>
</dbReference>
<dbReference type="eggNOG" id="KOG0118">
    <property type="taxonomic scope" value="Eukaryota"/>
</dbReference>
<keyword evidence="7" id="KW-1185">Reference proteome</keyword>
<dbReference type="SMART" id="SM00360">
    <property type="entry name" value="RRM"/>
    <property type="match status" value="3"/>
</dbReference>
<evidence type="ECO:0000313" key="6">
    <source>
        <dbReference type="EMBL" id="CCF59266.1"/>
    </source>
</evidence>
<evidence type="ECO:0000256" key="2">
    <source>
        <dbReference type="ARBA" id="ARBA00022884"/>
    </source>
</evidence>
<dbReference type="SUPFAM" id="SSF54928">
    <property type="entry name" value="RNA-binding domain, RBD"/>
    <property type="match status" value="3"/>
</dbReference>
<dbReference type="GO" id="GO:0000932">
    <property type="term" value="C:P-body"/>
    <property type="evidence" value="ECO:0007669"/>
    <property type="project" value="EnsemblFungi"/>
</dbReference>
<dbReference type="GO" id="GO:0010494">
    <property type="term" value="C:cytoplasmic stress granule"/>
    <property type="evidence" value="ECO:0007669"/>
    <property type="project" value="EnsemblFungi"/>
</dbReference>
<dbReference type="OrthoDB" id="446113at2759"/>
<dbReference type="InterPro" id="IPR050825">
    <property type="entry name" value="RBM42_RBP45_47-like"/>
</dbReference>
<keyword evidence="2 3" id="KW-0694">RNA-binding</keyword>
<feature type="domain" description="RRM" evidence="5">
    <location>
        <begin position="181"/>
        <end position="260"/>
    </location>
</feature>
<dbReference type="InParanoid" id="H2AY16"/>
<evidence type="ECO:0000259" key="5">
    <source>
        <dbReference type="PROSITE" id="PS50102"/>
    </source>
</evidence>
<evidence type="ECO:0000256" key="4">
    <source>
        <dbReference type="SAM" id="MobiDB-lite"/>
    </source>
</evidence>
<evidence type="ECO:0000256" key="1">
    <source>
        <dbReference type="ARBA" id="ARBA00022737"/>
    </source>
</evidence>